<feature type="region of interest" description="Disordered" evidence="1">
    <location>
        <begin position="1"/>
        <end position="68"/>
    </location>
</feature>
<dbReference type="Proteomes" id="UP000199286">
    <property type="component" value="Unassembled WGS sequence"/>
</dbReference>
<organism evidence="2 3">
    <name type="scientific">Citreimonas salinaria</name>
    <dbReference type="NCBI Taxonomy" id="321339"/>
    <lineage>
        <taxon>Bacteria</taxon>
        <taxon>Pseudomonadati</taxon>
        <taxon>Pseudomonadota</taxon>
        <taxon>Alphaproteobacteria</taxon>
        <taxon>Rhodobacterales</taxon>
        <taxon>Roseobacteraceae</taxon>
        <taxon>Citreimonas</taxon>
    </lineage>
</organism>
<name>A0A1H3J7K2_9RHOB</name>
<dbReference type="EMBL" id="FNPF01000006">
    <property type="protein sequence ID" value="SDY35398.1"/>
    <property type="molecule type" value="Genomic_DNA"/>
</dbReference>
<protein>
    <submittedName>
        <fullName evidence="2">Uncharacterized protein</fullName>
    </submittedName>
</protein>
<keyword evidence="3" id="KW-1185">Reference proteome</keyword>
<proteinExistence type="predicted"/>
<evidence type="ECO:0000313" key="2">
    <source>
        <dbReference type="EMBL" id="SDY35398.1"/>
    </source>
</evidence>
<evidence type="ECO:0000313" key="3">
    <source>
        <dbReference type="Proteomes" id="UP000199286"/>
    </source>
</evidence>
<dbReference type="AlphaFoldDB" id="A0A1H3J7K2"/>
<reference evidence="2 3" key="1">
    <citation type="submission" date="2016-10" db="EMBL/GenBank/DDBJ databases">
        <authorList>
            <person name="de Groot N.N."/>
        </authorList>
    </citation>
    <scope>NUCLEOTIDE SEQUENCE [LARGE SCALE GENOMIC DNA]</scope>
    <source>
        <strain evidence="2 3">DSM 26880</strain>
    </source>
</reference>
<evidence type="ECO:0000256" key="1">
    <source>
        <dbReference type="SAM" id="MobiDB-lite"/>
    </source>
</evidence>
<gene>
    <name evidence="2" type="ORF">SAMN05444340_10677</name>
</gene>
<accession>A0A1H3J7K2</accession>
<dbReference type="STRING" id="321339.SAMN05444340_10677"/>
<dbReference type="OrthoDB" id="7868955at2"/>
<feature type="compositionally biased region" description="Basic and acidic residues" evidence="1">
    <location>
        <begin position="1"/>
        <end position="19"/>
    </location>
</feature>
<feature type="compositionally biased region" description="Basic and acidic residues" evidence="1">
    <location>
        <begin position="30"/>
        <end position="49"/>
    </location>
</feature>
<sequence length="68" mass="7503">MAERRRSKDGSRDTDRVMGEKGTVAQGGREGGELPRKKGTKDEMKRATERPAGATRVRKGDEEEDNNG</sequence>
<dbReference type="RefSeq" id="WP_089882672.1">
    <property type="nucleotide sequence ID" value="NZ_FNPF01000006.1"/>
</dbReference>